<evidence type="ECO:0000313" key="1">
    <source>
        <dbReference type="EMBL" id="MFN0254223.1"/>
    </source>
</evidence>
<dbReference type="InterPro" id="IPR052036">
    <property type="entry name" value="Hydrolase/PRTase-associated"/>
</dbReference>
<dbReference type="EMBL" id="SSHJ02000001">
    <property type="protein sequence ID" value="MFN0254223.1"/>
    <property type="molecule type" value="Genomic_DNA"/>
</dbReference>
<accession>A0ABW9J117</accession>
<dbReference type="EC" id="3.1.1.-" evidence="1"/>
<keyword evidence="2" id="KW-1185">Reference proteome</keyword>
<protein>
    <submittedName>
        <fullName evidence="1">Erythromycin esterase family protein</fullName>
        <ecNumber evidence="1">3.1.1.-</ecNumber>
    </submittedName>
</protein>
<evidence type="ECO:0000313" key="2">
    <source>
        <dbReference type="Proteomes" id="UP001517247"/>
    </source>
</evidence>
<dbReference type="InterPro" id="IPR007815">
    <property type="entry name" value="Emycin_Estase"/>
</dbReference>
<sequence length="414" mass="47755">MVIVFVGVQSFAQKTIKKYVRENIVSIKNISPDSLDFSDLEAIGNAIGDSRIVMLGEQDHGDAPTFLAKTRLIKYLHERKGFDVLAFESDFYALTDGWDAVEKKKDKIEPFLRKNIFSIWTNCMQCDDLFYNYISKTYETKSSLAITGFDSQSHGDYSKEKLKKFVDSILSKWQVPLVKSKEYNTFLNFLDSSRITKDTLKYNVFINQINAIIDNVPEEFSNSYGLLLLRSVCEDFKSGLAFLRKEKNYMEIRDKQMAENLKWLAYQKYRDKKIIVWAHSAHILKNPDLIKKSVASEGWANMGHFFTKDSLAKKETYLLGFTSKNGMAGRITNPNKYRASPAVKNGFENWVPANVNYAFVDFGIFKKLHPAVKEYFPMKGKWHGSSEAIWTEVFDGIFYIRDMYPCDKSKLADL</sequence>
<dbReference type="PANTHER" id="PTHR31299:SF0">
    <property type="entry name" value="ESTERASE, PUTATIVE (AFU_ORTHOLOGUE AFUA_1G05850)-RELATED"/>
    <property type="match status" value="1"/>
</dbReference>
<organism evidence="1 2">
    <name type="scientific">Pedobacter ureilyticus</name>
    <dbReference type="NCBI Taxonomy" id="1393051"/>
    <lineage>
        <taxon>Bacteria</taxon>
        <taxon>Pseudomonadati</taxon>
        <taxon>Bacteroidota</taxon>
        <taxon>Sphingobacteriia</taxon>
        <taxon>Sphingobacteriales</taxon>
        <taxon>Sphingobacteriaceae</taxon>
        <taxon>Pedobacter</taxon>
    </lineage>
</organism>
<dbReference type="Pfam" id="PF05139">
    <property type="entry name" value="Erythro_esteras"/>
    <property type="match status" value="1"/>
</dbReference>
<proteinExistence type="predicted"/>
<keyword evidence="1" id="KW-0378">Hydrolase</keyword>
<name>A0ABW9J117_9SPHI</name>
<dbReference type="Proteomes" id="UP001517247">
    <property type="component" value="Unassembled WGS sequence"/>
</dbReference>
<dbReference type="Gene3D" id="3.40.1660.10">
    <property type="entry name" value="EreA-like (biosynthetic domain)"/>
    <property type="match status" value="2"/>
</dbReference>
<dbReference type="RefSeq" id="WP_170311265.1">
    <property type="nucleotide sequence ID" value="NZ_SSHJ02000001.1"/>
</dbReference>
<comment type="caution">
    <text evidence="1">The sequence shown here is derived from an EMBL/GenBank/DDBJ whole genome shotgun (WGS) entry which is preliminary data.</text>
</comment>
<gene>
    <name evidence="1" type="ORF">E6A44_001460</name>
</gene>
<dbReference type="GO" id="GO:0016787">
    <property type="term" value="F:hydrolase activity"/>
    <property type="evidence" value="ECO:0007669"/>
    <property type="project" value="UniProtKB-KW"/>
</dbReference>
<reference evidence="1 2" key="1">
    <citation type="submission" date="2024-12" db="EMBL/GenBank/DDBJ databases">
        <authorList>
            <person name="Hu S."/>
        </authorList>
    </citation>
    <scope>NUCLEOTIDE SEQUENCE [LARGE SCALE GENOMIC DNA]</scope>
    <source>
        <strain evidence="1 2">THG-T11</strain>
    </source>
</reference>
<dbReference type="PANTHER" id="PTHR31299">
    <property type="entry name" value="ESTERASE, PUTATIVE (AFU_ORTHOLOGUE AFUA_1G05850)-RELATED"/>
    <property type="match status" value="1"/>
</dbReference>
<dbReference type="CDD" id="cd14728">
    <property type="entry name" value="Ere-like"/>
    <property type="match status" value="1"/>
</dbReference>
<dbReference type="SUPFAM" id="SSF159501">
    <property type="entry name" value="EreA/ChaN-like"/>
    <property type="match status" value="1"/>
</dbReference>